<evidence type="ECO:0000259" key="6">
    <source>
        <dbReference type="Pfam" id="PF02601"/>
    </source>
</evidence>
<dbReference type="InterPro" id="IPR043764">
    <property type="entry name" value="DUF5710"/>
</dbReference>
<dbReference type="Pfam" id="PF18974">
    <property type="entry name" value="DUF5710"/>
    <property type="match status" value="1"/>
</dbReference>
<evidence type="ECO:0000313" key="9">
    <source>
        <dbReference type="EMBL" id="NUZ09109.1"/>
    </source>
</evidence>
<dbReference type="GO" id="GO:0006308">
    <property type="term" value="P:DNA catabolic process"/>
    <property type="evidence" value="ECO:0007669"/>
    <property type="project" value="UniProtKB-UniRule"/>
</dbReference>
<dbReference type="RefSeq" id="WP_176071951.1">
    <property type="nucleotide sequence ID" value="NZ_JABWMJ010000030.1"/>
</dbReference>
<evidence type="ECO:0000256" key="2">
    <source>
        <dbReference type="ARBA" id="ARBA00022722"/>
    </source>
</evidence>
<keyword evidence="2 5" id="KW-0540">Nuclease</keyword>
<dbReference type="AlphaFoldDB" id="A0A7Y6TZ97"/>
<dbReference type="PANTHER" id="PTHR30008:SF0">
    <property type="entry name" value="EXODEOXYRIBONUCLEASE 7 LARGE SUBUNIT"/>
    <property type="match status" value="1"/>
</dbReference>
<accession>A0A7Y6TZ97</accession>
<organism evidence="9 10">
    <name type="scientific">Piscinibacter koreensis</name>
    <dbReference type="NCBI Taxonomy" id="2742824"/>
    <lineage>
        <taxon>Bacteria</taxon>
        <taxon>Pseudomonadati</taxon>
        <taxon>Pseudomonadota</taxon>
        <taxon>Betaproteobacteria</taxon>
        <taxon>Burkholderiales</taxon>
        <taxon>Sphaerotilaceae</taxon>
        <taxon>Piscinibacter</taxon>
    </lineage>
</organism>
<sequence>MTTYLNVPFRDKAEAKAKGARWDAELRKWFVPVGRELEPFASWLPVNPAKLASQDVVEAGKGVPLSQLLAGVASAVERAFRQGIWTTAEIVRVDGDPHVYLELAERDATGSLIAKARAIVWQRDVAGVLGTFQAATGVRLAAGIKVLVRARPEFSAQYGLTLHIDAIDPSYTLGDLEAKKRQIRERLKGEGIFDRNRQLQAPWDYRTLLVVSPPRAAGLGDFARDADRLQQHGVCAAVYVHSRFEGEGAAASIREAIEAALAAWSGPELPDAIVIIRGGGAVNDLAWLNDYELARSICLSPVPVLTGIGHERDNTVLDEVAHQRFDTPSKVIAGVQALIVKRARDSQAAFDDVASLALRQLRAARANVDGFDVTIRERVLECIAGARAGAQERLGNVQRLAQRALYQAAQGTLQALGDVRAGAGGRLAAARARAAALMAQIDADTTTGLALQRERIRDLVDEVERLARNTLRWGADAAEGAFREVVAQGPEKTLGRGFAVVHSRGGQIVTSAGAAGEAKDLRVQFQDGSIEATVRRGKEHA</sequence>
<dbReference type="InterPro" id="IPR003753">
    <property type="entry name" value="Exonuc_VII_L"/>
</dbReference>
<dbReference type="EMBL" id="JABWMJ010000030">
    <property type="protein sequence ID" value="NUZ09109.1"/>
    <property type="molecule type" value="Genomic_DNA"/>
</dbReference>
<dbReference type="Pfam" id="PF13742">
    <property type="entry name" value="tRNA_anti_2"/>
    <property type="match status" value="1"/>
</dbReference>
<dbReference type="GO" id="GO:0005737">
    <property type="term" value="C:cytoplasm"/>
    <property type="evidence" value="ECO:0007669"/>
    <property type="project" value="UniProtKB-SubCell"/>
</dbReference>
<dbReference type="GO" id="GO:0009318">
    <property type="term" value="C:exodeoxyribonuclease VII complex"/>
    <property type="evidence" value="ECO:0007669"/>
    <property type="project" value="UniProtKB-UniRule"/>
</dbReference>
<dbReference type="InterPro" id="IPR025824">
    <property type="entry name" value="OB-fold_nuc-bd_dom"/>
</dbReference>
<dbReference type="GO" id="GO:0003676">
    <property type="term" value="F:nucleic acid binding"/>
    <property type="evidence" value="ECO:0007669"/>
    <property type="project" value="InterPro"/>
</dbReference>
<comment type="catalytic activity">
    <reaction evidence="5">
        <text>Exonucleolytic cleavage in either 5'- to 3'- or 3'- to 5'-direction to yield nucleoside 5'-phosphates.</text>
        <dbReference type="EC" id="3.1.11.6"/>
    </reaction>
</comment>
<dbReference type="Proteomes" id="UP000529637">
    <property type="component" value="Unassembled WGS sequence"/>
</dbReference>
<reference evidence="9 10" key="1">
    <citation type="submission" date="2020-06" db="EMBL/GenBank/DDBJ databases">
        <title>Schlegella sp. ID0723 isolated from air conditioner.</title>
        <authorList>
            <person name="Kim D.Y."/>
            <person name="Kim D.-U."/>
        </authorList>
    </citation>
    <scope>NUCLEOTIDE SEQUENCE [LARGE SCALE GENOMIC DNA]</scope>
    <source>
        <strain evidence="9 10">ID0723</strain>
    </source>
</reference>
<feature type="domain" description="DUF5710" evidence="8">
    <location>
        <begin position="3"/>
        <end position="45"/>
    </location>
</feature>
<comment type="similarity">
    <text evidence="5">Belongs to the XseA family.</text>
</comment>
<keyword evidence="4 5" id="KW-0269">Exonuclease</keyword>
<keyword evidence="10" id="KW-1185">Reference proteome</keyword>
<dbReference type="NCBIfam" id="TIGR00237">
    <property type="entry name" value="xseA"/>
    <property type="match status" value="1"/>
</dbReference>
<dbReference type="InterPro" id="IPR020579">
    <property type="entry name" value="Exonuc_VII_lsu_C"/>
</dbReference>
<evidence type="ECO:0000256" key="1">
    <source>
        <dbReference type="ARBA" id="ARBA00022490"/>
    </source>
</evidence>
<name>A0A7Y6TZ97_9BURK</name>
<evidence type="ECO:0000256" key="5">
    <source>
        <dbReference type="RuleBase" id="RU004355"/>
    </source>
</evidence>
<feature type="domain" description="OB-fold nucleic acid binding" evidence="7">
    <location>
        <begin position="65"/>
        <end position="167"/>
    </location>
</feature>
<evidence type="ECO:0000256" key="4">
    <source>
        <dbReference type="ARBA" id="ARBA00022839"/>
    </source>
</evidence>
<dbReference type="Pfam" id="PF02601">
    <property type="entry name" value="Exonuc_VII_L"/>
    <property type="match status" value="1"/>
</dbReference>
<evidence type="ECO:0000313" key="10">
    <source>
        <dbReference type="Proteomes" id="UP000529637"/>
    </source>
</evidence>
<proteinExistence type="inferred from homology"/>
<dbReference type="PANTHER" id="PTHR30008">
    <property type="entry name" value="EXODEOXYRIBONUCLEASE 7 LARGE SUBUNIT"/>
    <property type="match status" value="1"/>
</dbReference>
<comment type="caution">
    <text evidence="9">The sequence shown here is derived from an EMBL/GenBank/DDBJ whole genome shotgun (WGS) entry which is preliminary data.</text>
</comment>
<keyword evidence="1" id="KW-0963">Cytoplasm</keyword>
<dbReference type="EC" id="3.1.11.6" evidence="5"/>
<dbReference type="GO" id="GO:0008855">
    <property type="term" value="F:exodeoxyribonuclease VII activity"/>
    <property type="evidence" value="ECO:0007669"/>
    <property type="project" value="UniProtKB-UniRule"/>
</dbReference>
<evidence type="ECO:0000259" key="7">
    <source>
        <dbReference type="Pfam" id="PF13742"/>
    </source>
</evidence>
<comment type="subcellular location">
    <subcellularLocation>
        <location evidence="5">Cytoplasm</location>
    </subcellularLocation>
</comment>
<feature type="domain" description="Exonuclease VII large subunit C-terminal" evidence="6">
    <location>
        <begin position="192"/>
        <end position="532"/>
    </location>
</feature>
<evidence type="ECO:0000259" key="8">
    <source>
        <dbReference type="Pfam" id="PF18974"/>
    </source>
</evidence>
<gene>
    <name evidence="9" type="ORF">HQN59_25555</name>
</gene>
<protein>
    <recommendedName>
        <fullName evidence="5">Exodeoxyribonuclease 7 large subunit</fullName>
        <ecNumber evidence="5">3.1.11.6</ecNumber>
    </recommendedName>
</protein>
<evidence type="ECO:0000256" key="3">
    <source>
        <dbReference type="ARBA" id="ARBA00022801"/>
    </source>
</evidence>
<keyword evidence="3 5" id="KW-0378">Hydrolase</keyword>